<keyword evidence="2" id="KW-1185">Reference proteome</keyword>
<reference evidence="1 2" key="1">
    <citation type="journal article" date="2019" name="Commun. Biol.">
        <title>The bagworm genome reveals a unique fibroin gene that provides high tensile strength.</title>
        <authorList>
            <person name="Kono N."/>
            <person name="Nakamura H."/>
            <person name="Ohtoshi R."/>
            <person name="Tomita M."/>
            <person name="Numata K."/>
            <person name="Arakawa K."/>
        </authorList>
    </citation>
    <scope>NUCLEOTIDE SEQUENCE [LARGE SCALE GENOMIC DNA]</scope>
</reference>
<dbReference type="AlphaFoldDB" id="A0A4C1YX12"/>
<name>A0A4C1YX12_EUMVA</name>
<sequence length="77" mass="8743">MLSSVCDRFSRSEARLLSNINFCFMSHSLGRRCPRRPGAGGHRRLKKLSGRFTVTTTFTIEPPSLLAEDTARDPRFE</sequence>
<accession>A0A4C1YX12</accession>
<dbReference type="Proteomes" id="UP000299102">
    <property type="component" value="Unassembled WGS sequence"/>
</dbReference>
<comment type="caution">
    <text evidence="1">The sequence shown here is derived from an EMBL/GenBank/DDBJ whole genome shotgun (WGS) entry which is preliminary data.</text>
</comment>
<evidence type="ECO:0000313" key="1">
    <source>
        <dbReference type="EMBL" id="GBP79760.1"/>
    </source>
</evidence>
<evidence type="ECO:0000313" key="2">
    <source>
        <dbReference type="Proteomes" id="UP000299102"/>
    </source>
</evidence>
<protein>
    <submittedName>
        <fullName evidence="1">Uncharacterized protein</fullName>
    </submittedName>
</protein>
<gene>
    <name evidence="1" type="ORF">EVAR_56668_1</name>
</gene>
<organism evidence="1 2">
    <name type="scientific">Eumeta variegata</name>
    <name type="common">Bagworm moth</name>
    <name type="synonym">Eumeta japonica</name>
    <dbReference type="NCBI Taxonomy" id="151549"/>
    <lineage>
        <taxon>Eukaryota</taxon>
        <taxon>Metazoa</taxon>
        <taxon>Ecdysozoa</taxon>
        <taxon>Arthropoda</taxon>
        <taxon>Hexapoda</taxon>
        <taxon>Insecta</taxon>
        <taxon>Pterygota</taxon>
        <taxon>Neoptera</taxon>
        <taxon>Endopterygota</taxon>
        <taxon>Lepidoptera</taxon>
        <taxon>Glossata</taxon>
        <taxon>Ditrysia</taxon>
        <taxon>Tineoidea</taxon>
        <taxon>Psychidae</taxon>
        <taxon>Oiketicinae</taxon>
        <taxon>Eumeta</taxon>
    </lineage>
</organism>
<dbReference type="EMBL" id="BGZK01001429">
    <property type="protein sequence ID" value="GBP79760.1"/>
    <property type="molecule type" value="Genomic_DNA"/>
</dbReference>
<proteinExistence type="predicted"/>